<dbReference type="AlphaFoldDB" id="A0A1Y1I9N7"/>
<evidence type="ECO:0000313" key="2">
    <source>
        <dbReference type="EMBL" id="GAQ85427.1"/>
    </source>
</evidence>
<evidence type="ECO:0000256" key="1">
    <source>
        <dbReference type="SAM" id="MobiDB-lite"/>
    </source>
</evidence>
<feature type="region of interest" description="Disordered" evidence="1">
    <location>
        <begin position="20"/>
        <end position="51"/>
    </location>
</feature>
<feature type="compositionally biased region" description="Polar residues" evidence="1">
    <location>
        <begin position="38"/>
        <end position="47"/>
    </location>
</feature>
<keyword evidence="3" id="KW-1185">Reference proteome</keyword>
<accession>A0A1Y1I9N7</accession>
<dbReference type="EMBL" id="DF237184">
    <property type="protein sequence ID" value="GAQ85427.1"/>
    <property type="molecule type" value="Genomic_DNA"/>
</dbReference>
<feature type="region of interest" description="Disordered" evidence="1">
    <location>
        <begin position="252"/>
        <end position="347"/>
    </location>
</feature>
<name>A0A1Y1I9N7_KLENI</name>
<organism evidence="2 3">
    <name type="scientific">Klebsormidium nitens</name>
    <name type="common">Green alga</name>
    <name type="synonym">Ulothrix nitens</name>
    <dbReference type="NCBI Taxonomy" id="105231"/>
    <lineage>
        <taxon>Eukaryota</taxon>
        <taxon>Viridiplantae</taxon>
        <taxon>Streptophyta</taxon>
        <taxon>Klebsormidiophyceae</taxon>
        <taxon>Klebsormidiales</taxon>
        <taxon>Klebsormidiaceae</taxon>
        <taxon>Klebsormidium</taxon>
    </lineage>
</organism>
<reference evidence="2 3" key="1">
    <citation type="journal article" date="2014" name="Nat. Commun.">
        <title>Klebsormidium flaccidum genome reveals primary factors for plant terrestrial adaptation.</title>
        <authorList>
            <person name="Hori K."/>
            <person name="Maruyama F."/>
            <person name="Fujisawa T."/>
            <person name="Togashi T."/>
            <person name="Yamamoto N."/>
            <person name="Seo M."/>
            <person name="Sato S."/>
            <person name="Yamada T."/>
            <person name="Mori H."/>
            <person name="Tajima N."/>
            <person name="Moriyama T."/>
            <person name="Ikeuchi M."/>
            <person name="Watanabe M."/>
            <person name="Wada H."/>
            <person name="Kobayashi K."/>
            <person name="Saito M."/>
            <person name="Masuda T."/>
            <person name="Sasaki-Sekimoto Y."/>
            <person name="Mashiguchi K."/>
            <person name="Awai K."/>
            <person name="Shimojima M."/>
            <person name="Masuda S."/>
            <person name="Iwai M."/>
            <person name="Nobusawa T."/>
            <person name="Narise T."/>
            <person name="Kondo S."/>
            <person name="Saito H."/>
            <person name="Sato R."/>
            <person name="Murakawa M."/>
            <person name="Ihara Y."/>
            <person name="Oshima-Yamada Y."/>
            <person name="Ohtaka K."/>
            <person name="Satoh M."/>
            <person name="Sonobe K."/>
            <person name="Ishii M."/>
            <person name="Ohtani R."/>
            <person name="Kanamori-Sato M."/>
            <person name="Honoki R."/>
            <person name="Miyazaki D."/>
            <person name="Mochizuki H."/>
            <person name="Umetsu J."/>
            <person name="Higashi K."/>
            <person name="Shibata D."/>
            <person name="Kamiya Y."/>
            <person name="Sato N."/>
            <person name="Nakamura Y."/>
            <person name="Tabata S."/>
            <person name="Ida S."/>
            <person name="Kurokawa K."/>
            <person name="Ohta H."/>
        </authorList>
    </citation>
    <scope>NUCLEOTIDE SEQUENCE [LARGE SCALE GENOMIC DNA]</scope>
    <source>
        <strain evidence="2 3">NIES-2285</strain>
    </source>
</reference>
<proteinExistence type="predicted"/>
<protein>
    <submittedName>
        <fullName evidence="2">Uncharacterized protein</fullName>
    </submittedName>
</protein>
<sequence length="347" mass="38323">MAAEASRRLLTDALEVHHPGIPMEYHPHEMHPHHHDISASSALQHPSPSKLLPPGYQELLSLGDQLLASAQKGVPPPRKKARATPYNARKPAYNKVIEDKDEAGKKRMRKSLMEIKKCSRKEDPETGKIKVNENGAAKRRMLSLKDKVLEVAEMVVGKNAADLVTSDVEMALSFVLERKIYGVSVKNVLEHLPEKHPQSLDAMEKQFQKNVRRDFTNERIFEGPVSKAGLTKEALMELKKLDTHDVIAATGSGIRSLKKGPPKKRKRVKTEDGQEGEIPDLEGPLEMGGDAEVPGGEMEHEEDPHLENEDVDQGQQLEAGGQPVHPGDDAHALLGGMGPALSHYEEE</sequence>
<evidence type="ECO:0000313" key="3">
    <source>
        <dbReference type="Proteomes" id="UP000054558"/>
    </source>
</evidence>
<dbReference type="Proteomes" id="UP000054558">
    <property type="component" value="Unassembled WGS sequence"/>
</dbReference>
<feature type="compositionally biased region" description="Basic residues" evidence="1">
    <location>
        <begin position="256"/>
        <end position="268"/>
    </location>
</feature>
<gene>
    <name evidence="2" type="ORF">KFL_002350010</name>
</gene>